<dbReference type="EMBL" id="BK032758">
    <property type="protein sequence ID" value="DAF58639.1"/>
    <property type="molecule type" value="Genomic_DNA"/>
</dbReference>
<sequence>MSKKHRGRFKGDPVTYQLPSPAGGVQLETFVPWTLVKRGLKKQVITPLDAPQEFLSEATREREARSAAQDTALMRALGLAHHWQRLLDEQRAASVAEIAEAEGMDVTQVRRVMRLTLLAPEVVERLVGSPDAVLEKVMRRPLPNGWAAQKLVLHDTVQS</sequence>
<accession>A0A8S5T6N0</accession>
<proteinExistence type="predicted"/>
<evidence type="ECO:0000313" key="1">
    <source>
        <dbReference type="EMBL" id="DAF58639.1"/>
    </source>
</evidence>
<dbReference type="SUPFAM" id="SSF109709">
    <property type="entry name" value="KorB DNA-binding domain-like"/>
    <property type="match status" value="1"/>
</dbReference>
<organism evidence="1">
    <name type="scientific">Siphoviridae sp. ct86u1</name>
    <dbReference type="NCBI Taxonomy" id="2827789"/>
    <lineage>
        <taxon>Viruses</taxon>
        <taxon>Duplodnaviria</taxon>
        <taxon>Heunggongvirae</taxon>
        <taxon>Uroviricota</taxon>
        <taxon>Caudoviricetes</taxon>
    </lineage>
</organism>
<reference evidence="1" key="1">
    <citation type="journal article" date="2021" name="Proc. Natl. Acad. Sci. U.S.A.">
        <title>A Catalog of Tens of Thousands of Viruses from Human Metagenomes Reveals Hidden Associations with Chronic Diseases.</title>
        <authorList>
            <person name="Tisza M.J."/>
            <person name="Buck C.B."/>
        </authorList>
    </citation>
    <scope>NUCLEOTIDE SEQUENCE</scope>
    <source>
        <strain evidence="1">Ct86u1</strain>
    </source>
</reference>
<protein>
    <submittedName>
        <fullName evidence="1">Centromere-binding protein</fullName>
    </submittedName>
</protein>
<name>A0A8S5T6N0_9CAUD</name>